<feature type="region of interest" description="Disordered" evidence="1">
    <location>
        <begin position="1"/>
        <end position="24"/>
    </location>
</feature>
<dbReference type="PROSITE" id="PS00018">
    <property type="entry name" value="EF_HAND_1"/>
    <property type="match status" value="1"/>
</dbReference>
<reference evidence="3 4" key="1">
    <citation type="submission" date="2019-03" db="EMBL/GenBank/DDBJ databases">
        <title>Draft Genome Sequence of Duganella callidus sp. nov., a Novel Duganella Species Isolated from Cultivated Soil.</title>
        <authorList>
            <person name="Raths R."/>
            <person name="Peta V."/>
            <person name="Bucking H."/>
        </authorList>
    </citation>
    <scope>NUCLEOTIDE SEQUENCE [LARGE SCALE GENOMIC DNA]</scope>
    <source>
        <strain evidence="3 4">DN04</strain>
    </source>
</reference>
<dbReference type="InterPro" id="IPR018247">
    <property type="entry name" value="EF_Hand_1_Ca_BS"/>
</dbReference>
<dbReference type="OrthoDB" id="8777395at2"/>
<evidence type="ECO:0000256" key="1">
    <source>
        <dbReference type="SAM" id="MobiDB-lite"/>
    </source>
</evidence>
<comment type="caution">
    <text evidence="3">The sequence shown here is derived from an EMBL/GenBank/DDBJ whole genome shotgun (WGS) entry which is preliminary data.</text>
</comment>
<dbReference type="Gene3D" id="1.10.238.10">
    <property type="entry name" value="EF-hand"/>
    <property type="match status" value="1"/>
</dbReference>
<feature type="compositionally biased region" description="Polar residues" evidence="1">
    <location>
        <begin position="1"/>
        <end position="20"/>
    </location>
</feature>
<dbReference type="AlphaFoldDB" id="A0A4Y9SJV6"/>
<gene>
    <name evidence="3" type="ORF">E4L98_08105</name>
</gene>
<dbReference type="SUPFAM" id="SSF47473">
    <property type="entry name" value="EF-hand"/>
    <property type="match status" value="1"/>
</dbReference>
<dbReference type="InterPro" id="IPR011992">
    <property type="entry name" value="EF-hand-dom_pair"/>
</dbReference>
<dbReference type="EMBL" id="SPVG01000076">
    <property type="protein sequence ID" value="TFW26605.1"/>
    <property type="molecule type" value="Genomic_DNA"/>
</dbReference>
<keyword evidence="4" id="KW-1185">Reference proteome</keyword>
<evidence type="ECO:0000259" key="2">
    <source>
        <dbReference type="PROSITE" id="PS50222"/>
    </source>
</evidence>
<dbReference type="InterPro" id="IPR002048">
    <property type="entry name" value="EF_hand_dom"/>
</dbReference>
<dbReference type="RefSeq" id="WP_135201060.1">
    <property type="nucleotide sequence ID" value="NZ_SPVG01000076.1"/>
</dbReference>
<evidence type="ECO:0000313" key="3">
    <source>
        <dbReference type="EMBL" id="TFW26605.1"/>
    </source>
</evidence>
<feature type="compositionally biased region" description="Polar residues" evidence="1">
    <location>
        <begin position="156"/>
        <end position="174"/>
    </location>
</feature>
<evidence type="ECO:0000313" key="4">
    <source>
        <dbReference type="Proteomes" id="UP000297729"/>
    </source>
</evidence>
<feature type="compositionally biased region" description="Polar residues" evidence="1">
    <location>
        <begin position="136"/>
        <end position="148"/>
    </location>
</feature>
<protein>
    <submittedName>
        <fullName evidence="3">EF-hand domain-containing protein</fullName>
    </submittedName>
</protein>
<organism evidence="3 4">
    <name type="scientific">Duganella callida</name>
    <dbReference type="NCBI Taxonomy" id="2561932"/>
    <lineage>
        <taxon>Bacteria</taxon>
        <taxon>Pseudomonadati</taxon>
        <taxon>Pseudomonadota</taxon>
        <taxon>Betaproteobacteria</taxon>
        <taxon>Burkholderiales</taxon>
        <taxon>Oxalobacteraceae</taxon>
        <taxon>Telluria group</taxon>
        <taxon>Duganella</taxon>
    </lineage>
</organism>
<proteinExistence type="predicted"/>
<feature type="region of interest" description="Disordered" evidence="1">
    <location>
        <begin position="53"/>
        <end position="174"/>
    </location>
</feature>
<dbReference type="GO" id="GO:0005509">
    <property type="term" value="F:calcium ion binding"/>
    <property type="evidence" value="ECO:0007669"/>
    <property type="project" value="InterPro"/>
</dbReference>
<feature type="compositionally biased region" description="Gly residues" evidence="1">
    <location>
        <begin position="100"/>
        <end position="120"/>
    </location>
</feature>
<dbReference type="SMART" id="SM00054">
    <property type="entry name" value="EFh"/>
    <property type="match status" value="2"/>
</dbReference>
<feature type="domain" description="EF-hand" evidence="2">
    <location>
        <begin position="24"/>
        <end position="59"/>
    </location>
</feature>
<dbReference type="PROSITE" id="PS50222">
    <property type="entry name" value="EF_HAND_2"/>
    <property type="match status" value="1"/>
</dbReference>
<accession>A0A4Y9SJV6</accession>
<name>A0A4Y9SJV6_9BURK</name>
<sequence>MTSAISSLSGSGTTQATSFDPSKGAARFASKVFGDMDADKDGSVTKDEFVKGLESKGVSADDAAKQFDAIDTQKSGAITRDDLEGAIKSGTFQPPRPQGGAHGGGRSEGAGGAQAAGGAGSVSTSSSSTKTYEAADSNQDGSVSQQEQLIYDLSHGSGSTSDASKIGTNFNAVA</sequence>
<dbReference type="Pfam" id="PF13202">
    <property type="entry name" value="EF-hand_5"/>
    <property type="match status" value="2"/>
</dbReference>
<dbReference type="Proteomes" id="UP000297729">
    <property type="component" value="Unassembled WGS sequence"/>
</dbReference>